<dbReference type="Gene3D" id="2.60.200.20">
    <property type="match status" value="1"/>
</dbReference>
<dbReference type="Pfam" id="PF00498">
    <property type="entry name" value="FHA"/>
    <property type="match status" value="1"/>
</dbReference>
<evidence type="ECO:0000259" key="1">
    <source>
        <dbReference type="PROSITE" id="PS50006"/>
    </source>
</evidence>
<dbReference type="InterPro" id="IPR000253">
    <property type="entry name" value="FHA_dom"/>
</dbReference>
<dbReference type="InterPro" id="IPR008984">
    <property type="entry name" value="SMAD_FHA_dom_sf"/>
</dbReference>
<dbReference type="SMART" id="SM00240">
    <property type="entry name" value="FHA"/>
    <property type="match status" value="1"/>
</dbReference>
<evidence type="ECO:0000313" key="4">
    <source>
        <dbReference type="Proteomes" id="UP000228987"/>
    </source>
</evidence>
<reference evidence="3" key="2">
    <citation type="journal article" date="2018" name="ISME J.">
        <title>A dynamic microbial community with high functional redundancy inhabits the cold, oxic subseafloor aquifer.</title>
        <authorList>
            <person name="Tully B.J."/>
            <person name="Wheat C.G."/>
            <person name="Glazer B.T."/>
            <person name="Huber J.A."/>
        </authorList>
    </citation>
    <scope>NUCLEOTIDE SEQUENCE</scope>
    <source>
        <strain evidence="3">NORP41</strain>
    </source>
</reference>
<evidence type="ECO:0000313" key="2">
    <source>
        <dbReference type="EMBL" id="PCJ41831.1"/>
    </source>
</evidence>
<dbReference type="EMBL" id="NVWI01000001">
    <property type="protein sequence ID" value="PCJ43792.1"/>
    <property type="molecule type" value="Genomic_DNA"/>
</dbReference>
<sequence length="93" mass="10243">MPSKTSFKTYSVGRGSDVDIQISGQSVSRHHLELTATNDGRYYLIDANSSSGTQIQRGGNWESINQGFVTANDTLLLGKESIQIQQLLSKMKH</sequence>
<accession>A0A2A5CJ27</accession>
<dbReference type="PROSITE" id="PS50006">
    <property type="entry name" value="FHA_DOMAIN"/>
    <property type="match status" value="1"/>
</dbReference>
<dbReference type="Proteomes" id="UP000228987">
    <property type="component" value="Unassembled WGS sequence"/>
</dbReference>
<evidence type="ECO:0000313" key="3">
    <source>
        <dbReference type="EMBL" id="PCJ43792.1"/>
    </source>
</evidence>
<dbReference type="AlphaFoldDB" id="A0A2A5CJ27"/>
<comment type="caution">
    <text evidence="3">The sequence shown here is derived from an EMBL/GenBank/DDBJ whole genome shotgun (WGS) entry which is preliminary data.</text>
</comment>
<dbReference type="SUPFAM" id="SSF49879">
    <property type="entry name" value="SMAD/FHA domain"/>
    <property type="match status" value="1"/>
</dbReference>
<organism evidence="3 4">
    <name type="scientific">SAR86 cluster bacterium</name>
    <dbReference type="NCBI Taxonomy" id="2030880"/>
    <lineage>
        <taxon>Bacteria</taxon>
        <taxon>Pseudomonadati</taxon>
        <taxon>Pseudomonadota</taxon>
        <taxon>Gammaproteobacteria</taxon>
        <taxon>SAR86 cluster</taxon>
    </lineage>
</organism>
<protein>
    <recommendedName>
        <fullName evidence="1">FHA domain-containing protein</fullName>
    </recommendedName>
</protein>
<reference evidence="4" key="1">
    <citation type="submission" date="2017-08" db="EMBL/GenBank/DDBJ databases">
        <title>A dynamic microbial community with high functional redundancy inhabits the cold, oxic subseafloor aquifer.</title>
        <authorList>
            <person name="Tully B.J."/>
            <person name="Wheat C.G."/>
            <person name="Glazer B.T."/>
            <person name="Huber J.A."/>
        </authorList>
    </citation>
    <scope>NUCLEOTIDE SEQUENCE [LARGE SCALE GENOMIC DNA]</scope>
</reference>
<proteinExistence type="predicted"/>
<gene>
    <name evidence="3" type="ORF">COA71_02705</name>
    <name evidence="2" type="ORF">COA71_07415</name>
</gene>
<dbReference type="EMBL" id="NVWI01000004">
    <property type="protein sequence ID" value="PCJ41831.1"/>
    <property type="molecule type" value="Genomic_DNA"/>
</dbReference>
<feature type="domain" description="FHA" evidence="1">
    <location>
        <begin position="10"/>
        <end position="56"/>
    </location>
</feature>
<dbReference type="CDD" id="cd00060">
    <property type="entry name" value="FHA"/>
    <property type="match status" value="1"/>
</dbReference>
<name>A0A2A5CJ27_9GAMM</name>